<evidence type="ECO:0000313" key="3">
    <source>
        <dbReference type="EMBL" id="RKR86907.1"/>
    </source>
</evidence>
<dbReference type="Pfam" id="PF01613">
    <property type="entry name" value="Flavin_Reduct"/>
    <property type="match status" value="1"/>
</dbReference>
<organism evidence="3 4">
    <name type="scientific">Micromonospora pisi</name>
    <dbReference type="NCBI Taxonomy" id="589240"/>
    <lineage>
        <taxon>Bacteria</taxon>
        <taxon>Bacillati</taxon>
        <taxon>Actinomycetota</taxon>
        <taxon>Actinomycetes</taxon>
        <taxon>Micromonosporales</taxon>
        <taxon>Micromonosporaceae</taxon>
        <taxon>Micromonospora</taxon>
    </lineage>
</organism>
<dbReference type="AlphaFoldDB" id="A0A495JDB2"/>
<evidence type="ECO:0000313" key="4">
    <source>
        <dbReference type="Proteomes" id="UP000277671"/>
    </source>
</evidence>
<dbReference type="InterPro" id="IPR002563">
    <property type="entry name" value="Flavin_Rdtase-like_dom"/>
</dbReference>
<dbReference type="GO" id="GO:0010181">
    <property type="term" value="F:FMN binding"/>
    <property type="evidence" value="ECO:0007669"/>
    <property type="project" value="InterPro"/>
</dbReference>
<dbReference type="PANTHER" id="PTHR30466:SF1">
    <property type="entry name" value="FMN REDUCTASE (NADH) RUTF"/>
    <property type="match status" value="1"/>
</dbReference>
<dbReference type="GO" id="GO:0042602">
    <property type="term" value="F:riboflavin reductase (NADPH) activity"/>
    <property type="evidence" value="ECO:0007669"/>
    <property type="project" value="TreeGrafter"/>
</dbReference>
<evidence type="ECO:0000256" key="1">
    <source>
        <dbReference type="ARBA" id="ARBA00023002"/>
    </source>
</evidence>
<dbReference type="InterPro" id="IPR012349">
    <property type="entry name" value="Split_barrel_FMN-bd"/>
</dbReference>
<comment type="caution">
    <text evidence="3">The sequence shown here is derived from an EMBL/GenBank/DDBJ whole genome shotgun (WGS) entry which is preliminary data.</text>
</comment>
<sequence length="178" mass="19213">MSVHAAPYGELADTKALRRAYGTFATGVTVVTVGGDTPHGMTANSFTTVSLDPPLVLVCVDRAAVMHSVLTDAGRFAVSVLGSRQAPIARYFADRHRPLGAEQFDAIDWLPGPVTGAPLLTDALAHFECEVRCAYDGGDHSIFLAHLVSMQRASEDEALLFLRGRFRQLEPERSEVTT</sequence>
<keyword evidence="4" id="KW-1185">Reference proteome</keyword>
<proteinExistence type="predicted"/>
<reference evidence="3 4" key="1">
    <citation type="submission" date="2018-10" db="EMBL/GenBank/DDBJ databases">
        <title>Sequencing the genomes of 1000 actinobacteria strains.</title>
        <authorList>
            <person name="Klenk H.-P."/>
        </authorList>
    </citation>
    <scope>NUCLEOTIDE SEQUENCE [LARGE SCALE GENOMIC DNA]</scope>
    <source>
        <strain evidence="3 4">DSM 45175</strain>
    </source>
</reference>
<dbReference type="SMART" id="SM00903">
    <property type="entry name" value="Flavin_Reduct"/>
    <property type="match status" value="1"/>
</dbReference>
<dbReference type="Proteomes" id="UP000277671">
    <property type="component" value="Unassembled WGS sequence"/>
</dbReference>
<dbReference type="EMBL" id="RBKT01000001">
    <property type="protein sequence ID" value="RKR86907.1"/>
    <property type="molecule type" value="Genomic_DNA"/>
</dbReference>
<keyword evidence="1" id="KW-0560">Oxidoreductase</keyword>
<dbReference type="Gene3D" id="2.30.110.10">
    <property type="entry name" value="Electron Transport, Fmn-binding Protein, Chain A"/>
    <property type="match status" value="1"/>
</dbReference>
<feature type="domain" description="Flavin reductase like" evidence="2">
    <location>
        <begin position="21"/>
        <end position="168"/>
    </location>
</feature>
<accession>A0A495JDB2</accession>
<dbReference type="PANTHER" id="PTHR30466">
    <property type="entry name" value="FLAVIN REDUCTASE"/>
    <property type="match status" value="1"/>
</dbReference>
<dbReference type="RefSeq" id="WP_121155294.1">
    <property type="nucleotide sequence ID" value="NZ_RBKT01000001.1"/>
</dbReference>
<protein>
    <submittedName>
        <fullName evidence="3">Flavin reductase (DIM6/NTAB) family NADH-FMN oxidoreductase RutF</fullName>
    </submittedName>
</protein>
<name>A0A495JDB2_9ACTN</name>
<dbReference type="InterPro" id="IPR050268">
    <property type="entry name" value="NADH-dep_flavin_reductase"/>
</dbReference>
<gene>
    <name evidence="3" type="ORF">BDK92_1177</name>
</gene>
<evidence type="ECO:0000259" key="2">
    <source>
        <dbReference type="SMART" id="SM00903"/>
    </source>
</evidence>
<dbReference type="OrthoDB" id="9792858at2"/>
<dbReference type="SUPFAM" id="SSF50475">
    <property type="entry name" value="FMN-binding split barrel"/>
    <property type="match status" value="1"/>
</dbReference>